<reference evidence="1" key="3">
    <citation type="journal article" date="2017" name="Nature">
        <title>Genome sequence of the progenitor of the wheat D genome Aegilops tauschii.</title>
        <authorList>
            <person name="Luo M.C."/>
            <person name="Gu Y.Q."/>
            <person name="Puiu D."/>
            <person name="Wang H."/>
            <person name="Twardziok S.O."/>
            <person name="Deal K.R."/>
            <person name="Huo N."/>
            <person name="Zhu T."/>
            <person name="Wang L."/>
            <person name="Wang Y."/>
            <person name="McGuire P.E."/>
            <person name="Liu S."/>
            <person name="Long H."/>
            <person name="Ramasamy R.K."/>
            <person name="Rodriguez J.C."/>
            <person name="Van S.L."/>
            <person name="Yuan L."/>
            <person name="Wang Z."/>
            <person name="Xia Z."/>
            <person name="Xiao L."/>
            <person name="Anderson O.D."/>
            <person name="Ouyang S."/>
            <person name="Liang Y."/>
            <person name="Zimin A.V."/>
            <person name="Pertea G."/>
            <person name="Qi P."/>
            <person name="Bennetzen J.L."/>
            <person name="Dai X."/>
            <person name="Dawson M.W."/>
            <person name="Muller H.G."/>
            <person name="Kugler K."/>
            <person name="Rivarola-Duarte L."/>
            <person name="Spannagl M."/>
            <person name="Mayer K.F.X."/>
            <person name="Lu F.H."/>
            <person name="Bevan M.W."/>
            <person name="Leroy P."/>
            <person name="Li P."/>
            <person name="You F.M."/>
            <person name="Sun Q."/>
            <person name="Liu Z."/>
            <person name="Lyons E."/>
            <person name="Wicker T."/>
            <person name="Salzberg S.L."/>
            <person name="Devos K.M."/>
            <person name="Dvorak J."/>
        </authorList>
    </citation>
    <scope>NUCLEOTIDE SEQUENCE [LARGE SCALE GENOMIC DNA]</scope>
    <source>
        <strain evidence="1">cv. AL8/78</strain>
    </source>
</reference>
<reference evidence="1" key="5">
    <citation type="journal article" date="2021" name="G3 (Bethesda)">
        <title>Aegilops tauschii genome assembly Aet v5.0 features greater sequence contiguity and improved annotation.</title>
        <authorList>
            <person name="Wang L."/>
            <person name="Zhu T."/>
            <person name="Rodriguez J.C."/>
            <person name="Deal K.R."/>
            <person name="Dubcovsky J."/>
            <person name="McGuire P.E."/>
            <person name="Lux T."/>
            <person name="Spannagl M."/>
            <person name="Mayer K.F.X."/>
            <person name="Baldrich P."/>
            <person name="Meyers B.C."/>
            <person name="Huo N."/>
            <person name="Gu Y.Q."/>
            <person name="Zhou H."/>
            <person name="Devos K.M."/>
            <person name="Bennetzen J.L."/>
            <person name="Unver T."/>
            <person name="Budak H."/>
            <person name="Gulick P.J."/>
            <person name="Galiba G."/>
            <person name="Kalapos B."/>
            <person name="Nelson D.R."/>
            <person name="Li P."/>
            <person name="You F.M."/>
            <person name="Luo M.C."/>
            <person name="Dvorak J."/>
        </authorList>
    </citation>
    <scope>NUCLEOTIDE SEQUENCE [LARGE SCALE GENOMIC DNA]</scope>
    <source>
        <strain evidence="1">cv. AL8/78</strain>
    </source>
</reference>
<dbReference type="EnsemblPlants" id="AET7Gv21051600.1">
    <property type="protein sequence ID" value="AET7Gv21051600.1"/>
    <property type="gene ID" value="AET7Gv21051600"/>
</dbReference>
<dbReference type="Gramene" id="AET7Gv21051600.1">
    <property type="protein sequence ID" value="AET7Gv21051600.1"/>
    <property type="gene ID" value="AET7Gv21051600"/>
</dbReference>
<reference evidence="2" key="1">
    <citation type="journal article" date="2014" name="Science">
        <title>Ancient hybridizations among the ancestral genomes of bread wheat.</title>
        <authorList>
            <consortium name="International Wheat Genome Sequencing Consortium,"/>
            <person name="Marcussen T."/>
            <person name="Sandve S.R."/>
            <person name="Heier L."/>
            <person name="Spannagl M."/>
            <person name="Pfeifer M."/>
            <person name="Jakobsen K.S."/>
            <person name="Wulff B.B."/>
            <person name="Steuernagel B."/>
            <person name="Mayer K.F."/>
            <person name="Olsen O.A."/>
        </authorList>
    </citation>
    <scope>NUCLEOTIDE SEQUENCE [LARGE SCALE GENOMIC DNA]</scope>
    <source>
        <strain evidence="2">cv. AL8/78</strain>
    </source>
</reference>
<evidence type="ECO:0000313" key="2">
    <source>
        <dbReference type="Proteomes" id="UP000015105"/>
    </source>
</evidence>
<organism evidence="1 2">
    <name type="scientific">Aegilops tauschii subsp. strangulata</name>
    <name type="common">Goatgrass</name>
    <dbReference type="NCBI Taxonomy" id="200361"/>
    <lineage>
        <taxon>Eukaryota</taxon>
        <taxon>Viridiplantae</taxon>
        <taxon>Streptophyta</taxon>
        <taxon>Embryophyta</taxon>
        <taxon>Tracheophyta</taxon>
        <taxon>Spermatophyta</taxon>
        <taxon>Magnoliopsida</taxon>
        <taxon>Liliopsida</taxon>
        <taxon>Poales</taxon>
        <taxon>Poaceae</taxon>
        <taxon>BOP clade</taxon>
        <taxon>Pooideae</taxon>
        <taxon>Triticodae</taxon>
        <taxon>Triticeae</taxon>
        <taxon>Triticinae</taxon>
        <taxon>Aegilops</taxon>
    </lineage>
</organism>
<keyword evidence="2" id="KW-1185">Reference proteome</keyword>
<evidence type="ECO:0000313" key="1">
    <source>
        <dbReference type="EnsemblPlants" id="AET7Gv21051600.1"/>
    </source>
</evidence>
<reference evidence="1" key="4">
    <citation type="submission" date="2019-03" db="UniProtKB">
        <authorList>
            <consortium name="EnsemblPlants"/>
        </authorList>
    </citation>
    <scope>IDENTIFICATION</scope>
</reference>
<name>A0A453SS84_AEGTS</name>
<sequence length="201" mass="22079">VGSHGRHPSLSRDPAHAARPWAPWQGRLGCMVAARRCCTGGAGRCCRVDGGRRRGESGKVQPWRRGELRTAAPGAAAATTEATSGGARSCNRSDLELQPWRRPGAMTPMMLEPTSFFAGTGDRRCYNRGSKMLEPTATAFSRFLFFCVYQPLFLLEPLSIFAGTSDFHACEYKSIFFSFLPGLQILVQPVRKFASTTHLFC</sequence>
<accession>A0A453SS84</accession>
<proteinExistence type="predicted"/>
<reference evidence="2" key="2">
    <citation type="journal article" date="2017" name="Nat. Plants">
        <title>The Aegilops tauschii genome reveals multiple impacts of transposons.</title>
        <authorList>
            <person name="Zhao G."/>
            <person name="Zou C."/>
            <person name="Li K."/>
            <person name="Wang K."/>
            <person name="Li T."/>
            <person name="Gao L."/>
            <person name="Zhang X."/>
            <person name="Wang H."/>
            <person name="Yang Z."/>
            <person name="Liu X."/>
            <person name="Jiang W."/>
            <person name="Mao L."/>
            <person name="Kong X."/>
            <person name="Jiao Y."/>
            <person name="Jia J."/>
        </authorList>
    </citation>
    <scope>NUCLEOTIDE SEQUENCE [LARGE SCALE GENOMIC DNA]</scope>
    <source>
        <strain evidence="2">cv. AL8/78</strain>
    </source>
</reference>
<dbReference type="Proteomes" id="UP000015105">
    <property type="component" value="Chromosome 7D"/>
</dbReference>
<dbReference type="AlphaFoldDB" id="A0A453SS84"/>
<protein>
    <submittedName>
        <fullName evidence="1">Uncharacterized protein</fullName>
    </submittedName>
</protein>